<sequence length="1376" mass="148089">MQKPPAVTESGSTSLSVRWQRLRAAYRVCNLATHHVLGFTLKLILVLYFAFGLLFLSLRYLVLPNIDHYKADIEQLASQALGNPVTIDRIYASWTGLHPTLFLGDVRLRDKGGNQVLALPSVSATLSWWSVAALDVRFQSLELIRPNLDVRRAADGKLYAAGVYIDLDRKGDGKGADWLLAQQEIVIREGRLDWTDQLHARPTLSLDNLNLVLRNKWRRHQLALQATPSAELGGPVDVRADFVHPTFAQRPSDVRLWQGEIYADVQKADLAAWKTHVNYPLDVQSAMGSVRAWVRLDHAKLAAFTADVGLQDVTATLGPDLPALDLEQVQGRISAREEIPAALQSGQPAFGALGHAITLTNFSLKTRDGLVMAPTNLSERFAAATKKSPERMEVSASVLDLHVLAALAAHLPLSAQQRQVLADVEPTGKLVDVTATWYGAYPALNSYLVKGKLDHLGMKPRAARLPVPKTAHAPAVRGMPALPGFDGLSGTLEASEKGGNFTLDADKSVLRMPDYFAEGDMAFDRLNGKFSWSFEGNERLKVDVDNLVFSQDGLTGSLTGTHAVPLDGKSAGVADFVGKLDGFDVKKIGRYLPVQTPEHLRLWLTGALEEGRADDVHLRLRGDLAHFPFPDKSKGEFKIGGRIHNGRLNYDPGYYAKDGKSPVWPVADKIKGSFLFEGVRMEIRGDTAVTGNVALSNVKAVIPDLSIHDSMLEIDGTALGAMQDYVHYVAASPVLEWIGNFTDETSSTGNARLGLSLRLPLANLHDSKVQGVLQLLGNDVTLWHDMPPVLGATGKIEFNEKGVNLNGLSGSFVGGPVAVSGGTQRDGSIQVRLAGAVTTDGLRKTWPAPEVQRLANHLNGSARYSGVVVARDHHYSVTVDSNLAGLGLDFPAPLVKNAAETLPLRLVLSGDSGATGIMHDDLRIALGAGMSAAYQRQRVGKGPWKMLRGGIGVNMPAPEPDSGLALNANLKSLNVDHWIDLADHIAGKPDPNAPPPNPNGAANGTDIAQYVTIDAMAARAGELVLGERKLDNVVAGVTNQKGIWQANVESPQAAGYITWNTSAAGQGIGKVTARLSSLIIPSSSANEVKDLLETKGSQAAIPALDIVAERFELFNKPLGRLELQAYNAPASREWKVSRLSLANADGELKGTGRWVVGKDGQHHSSLNFELDILNAGKLLDRFGFADTLRNGKGSLSGEIAWKGLPYAFDIPSLSGQLKLDVAKGQFLKQDPGAAKLLGVLSLQALPRLLKLDFHDVFSEGLAFDGITANAAINNGIARTENLKMHGVAATVLMAGSADIANETTNLHVLVMPEVNFGTAPLMYALAVNPVIGLGSFLTQLFLSQPLSKALTYEMQVTGPWKAPVITKIDTRKEAKQ</sequence>
<dbReference type="InterPro" id="IPR025263">
    <property type="entry name" value="YhdP_central"/>
</dbReference>
<evidence type="ECO:0000313" key="4">
    <source>
        <dbReference type="Proteomes" id="UP000446768"/>
    </source>
</evidence>
<gene>
    <name evidence="3" type="ORF">GJ700_28060</name>
</gene>
<dbReference type="PANTHER" id="PTHR38690">
    <property type="entry name" value="PROTEASE-RELATED"/>
    <property type="match status" value="1"/>
</dbReference>
<keyword evidence="1" id="KW-0472">Membrane</keyword>
<name>A0A7X2ITP7_9BURK</name>
<dbReference type="Pfam" id="PF13116">
    <property type="entry name" value="YhdP"/>
    <property type="match status" value="1"/>
</dbReference>
<dbReference type="Proteomes" id="UP000446768">
    <property type="component" value="Unassembled WGS sequence"/>
</dbReference>
<proteinExistence type="predicted"/>
<evidence type="ECO:0000313" key="3">
    <source>
        <dbReference type="EMBL" id="MRV75577.1"/>
    </source>
</evidence>
<protein>
    <submittedName>
        <fullName evidence="3">TIGR02099 family protein</fullName>
    </submittedName>
</protein>
<dbReference type="PANTHER" id="PTHR38690:SF1">
    <property type="entry name" value="PROTEASE"/>
    <property type="match status" value="1"/>
</dbReference>
<evidence type="ECO:0000259" key="2">
    <source>
        <dbReference type="Pfam" id="PF13116"/>
    </source>
</evidence>
<organism evidence="3 4">
    <name type="scientific">Pseudoduganella rivuli</name>
    <dbReference type="NCBI Taxonomy" id="2666085"/>
    <lineage>
        <taxon>Bacteria</taxon>
        <taxon>Pseudomonadati</taxon>
        <taxon>Pseudomonadota</taxon>
        <taxon>Betaproteobacteria</taxon>
        <taxon>Burkholderiales</taxon>
        <taxon>Oxalobacteraceae</taxon>
        <taxon>Telluria group</taxon>
        <taxon>Pseudoduganella</taxon>
    </lineage>
</organism>
<evidence type="ECO:0000256" key="1">
    <source>
        <dbReference type="SAM" id="Phobius"/>
    </source>
</evidence>
<accession>A0A7X2ITP7</accession>
<keyword evidence="4" id="KW-1185">Reference proteome</keyword>
<feature type="transmembrane region" description="Helical" evidence="1">
    <location>
        <begin position="43"/>
        <end position="62"/>
    </location>
</feature>
<comment type="caution">
    <text evidence="3">The sequence shown here is derived from an EMBL/GenBank/DDBJ whole genome shotgun (WGS) entry which is preliminary data.</text>
</comment>
<dbReference type="EMBL" id="WKJJ01000021">
    <property type="protein sequence ID" value="MRV75577.1"/>
    <property type="molecule type" value="Genomic_DNA"/>
</dbReference>
<dbReference type="RefSeq" id="WP_154380252.1">
    <property type="nucleotide sequence ID" value="NZ_WKJJ01000021.1"/>
</dbReference>
<feature type="domain" description="YhdP central" evidence="2">
    <location>
        <begin position="38"/>
        <end position="1365"/>
    </location>
</feature>
<keyword evidence="1" id="KW-1133">Transmembrane helix</keyword>
<dbReference type="NCBIfam" id="TIGR02099">
    <property type="entry name" value="YhdP family protein"/>
    <property type="match status" value="1"/>
</dbReference>
<reference evidence="3 4" key="1">
    <citation type="submission" date="2019-11" db="EMBL/GenBank/DDBJ databases">
        <title>Novel species isolated from a subtropical stream in China.</title>
        <authorList>
            <person name="Lu H."/>
        </authorList>
    </citation>
    <scope>NUCLEOTIDE SEQUENCE [LARGE SCALE GENOMIC DNA]</scope>
    <source>
        <strain evidence="3 4">FT92W</strain>
    </source>
</reference>
<keyword evidence="1" id="KW-0812">Transmembrane</keyword>
<dbReference type="InterPro" id="IPR011836">
    <property type="entry name" value="YhdP"/>
</dbReference>